<feature type="domain" description="Cadherin" evidence="8">
    <location>
        <begin position="139"/>
        <end position="247"/>
    </location>
</feature>
<feature type="domain" description="Cadherin" evidence="8">
    <location>
        <begin position="41"/>
        <end position="138"/>
    </location>
</feature>
<dbReference type="FunFam" id="2.60.40.60:FF:000237">
    <property type="entry name" value="Cadherin related family member 3"/>
    <property type="match status" value="1"/>
</dbReference>
<dbReference type="FunCoup" id="F7G729">
    <property type="interactions" value="34"/>
</dbReference>
<comment type="subcellular location">
    <subcellularLocation>
        <location evidence="1">Membrane</location>
    </subcellularLocation>
</comment>
<feature type="domain" description="Cadherin" evidence="8">
    <location>
        <begin position="366"/>
        <end position="474"/>
    </location>
</feature>
<feature type="compositionally biased region" description="Basic residues" evidence="6">
    <location>
        <begin position="816"/>
        <end position="827"/>
    </location>
</feature>
<evidence type="ECO:0000256" key="4">
    <source>
        <dbReference type="ARBA" id="ARBA00023136"/>
    </source>
</evidence>
<keyword evidence="7" id="KW-1133">Transmembrane helix</keyword>
<dbReference type="GO" id="GO:0005886">
    <property type="term" value="C:plasma membrane"/>
    <property type="evidence" value="ECO:0000318"/>
    <property type="project" value="GO_Central"/>
</dbReference>
<dbReference type="GO" id="GO:0050839">
    <property type="term" value="F:cell adhesion molecule binding"/>
    <property type="evidence" value="ECO:0000318"/>
    <property type="project" value="GO_Central"/>
</dbReference>
<dbReference type="Bgee" id="ENSOANG00000010306">
    <property type="expression patterns" value="Expressed in endometrium and 2 other cell types or tissues"/>
</dbReference>
<dbReference type="eggNOG" id="KOG3594">
    <property type="taxonomic scope" value="Eukaryota"/>
</dbReference>
<dbReference type="FunFam" id="2.60.40.60:FF:000250">
    <property type="entry name" value="Cadherin related family member 3"/>
    <property type="match status" value="1"/>
</dbReference>
<feature type="domain" description="Cadherin" evidence="8">
    <location>
        <begin position="471"/>
        <end position="602"/>
    </location>
</feature>
<dbReference type="OMA" id="WYVPFVV"/>
<keyword evidence="4 7" id="KW-0472">Membrane</keyword>
<dbReference type="SUPFAM" id="SSF49313">
    <property type="entry name" value="Cadherin-like"/>
    <property type="match status" value="5"/>
</dbReference>
<evidence type="ECO:0000259" key="8">
    <source>
        <dbReference type="PROSITE" id="PS50268"/>
    </source>
</evidence>
<dbReference type="Pfam" id="PF00028">
    <property type="entry name" value="Cadherin"/>
    <property type="match status" value="2"/>
</dbReference>
<organism evidence="9 10">
    <name type="scientific">Ornithorhynchus anatinus</name>
    <name type="common">Duckbill platypus</name>
    <dbReference type="NCBI Taxonomy" id="9258"/>
    <lineage>
        <taxon>Eukaryota</taxon>
        <taxon>Metazoa</taxon>
        <taxon>Chordata</taxon>
        <taxon>Craniata</taxon>
        <taxon>Vertebrata</taxon>
        <taxon>Euteleostomi</taxon>
        <taxon>Mammalia</taxon>
        <taxon>Monotremata</taxon>
        <taxon>Ornithorhynchidae</taxon>
        <taxon>Ornithorhynchus</taxon>
    </lineage>
</organism>
<dbReference type="GeneTree" id="ENSGT00940000161245"/>
<dbReference type="Proteomes" id="UP000002279">
    <property type="component" value="Unplaced"/>
</dbReference>
<accession>F7G729</accession>
<dbReference type="PANTHER" id="PTHR24027">
    <property type="entry name" value="CADHERIN-23"/>
    <property type="match status" value="1"/>
</dbReference>
<dbReference type="InterPro" id="IPR002126">
    <property type="entry name" value="Cadherin-like_dom"/>
</dbReference>
<protein>
    <recommendedName>
        <fullName evidence="8">Cadherin domain-containing protein</fullName>
    </recommendedName>
</protein>
<evidence type="ECO:0000256" key="5">
    <source>
        <dbReference type="PROSITE-ProRule" id="PRU00043"/>
    </source>
</evidence>
<dbReference type="CDD" id="cd11304">
    <property type="entry name" value="Cadherin_repeat"/>
    <property type="match status" value="5"/>
</dbReference>
<feature type="domain" description="Cadherin" evidence="8">
    <location>
        <begin position="248"/>
        <end position="365"/>
    </location>
</feature>
<evidence type="ECO:0000256" key="6">
    <source>
        <dbReference type="SAM" id="MobiDB-lite"/>
    </source>
</evidence>
<keyword evidence="7" id="KW-0812">Transmembrane</keyword>
<sequence>MPNRFELQIYVQDEAGATDLQTLTVEVEDVDEAPVFQGNLAQRTVELYVLEGTPPGALYQVEAADPEVAAPLTYSLSSPSDPFSISPTGTLASTATFDFESGPRSYMPTVVVTDQKGLSANRTLLVFIVDINDEAPRFTSSRTSYTIPEEQRVGSFVANVTARDPDDEGFPSRLLYSIDPPSQYFVINQLTGTVYVAKRLDRDAAPWRQNPTLTLEILVRDRSSGGHESRSQIAITLSDINDLPPICALASFRVEVLETLAVGSQLLDLRQFCHDADAEEPNRAFSFSGPSGAGSHRFRQDPEGSGNILLSGSLNYEDPDNLETGNLYPLTFLIQNTAPSHHETPTGVISVYIQASPVNEFPLAFDASTYVFQISEVKPAGWHVGQVSAADKDRPRTEVTYSLLTGDTTLRKDPRFWIQPQTGVLQLLTRLDYESSSQHVLAVRAASTEGSSTATVTVQVLEENDEKPVCEPNFSLLMIPEQMPAGTPVQNFRLTCTDRDSSPRALRYTIGSGNVNNHFTFSPNAGSNITSLLLASPFDSSVEPGGPGQPWAYRLLVHITDDNLLTGREKAEAPVETGTVTLSIRVIPAPTTRITTTPTPRVTYLIRRENSYSSSAWYVPFVIALGSLLLLGLLGHLLFLLARFIRSHWPCLPKAHREPLVKKAGKKKAKKEVVLEITKINTIFDGEAVDPVTGKTYEFNSKSGARRWKEPAAQPEPARMEPTKMEPARAEPTQTVGLARPRGRAAYRGGGGTDGEPAAGGSGPGSTPGTSDPECTPGDGGPQSASGQRSPNLPRSLERPAGRGSPCPSAQAAPKIHPHMPPKLSGK</sequence>
<dbReference type="FunFam" id="2.60.40.60:FF:000231">
    <property type="entry name" value="Cadherin related family member 3"/>
    <property type="match status" value="1"/>
</dbReference>
<name>F7G729_ORNAN</name>
<feature type="compositionally biased region" description="Low complexity" evidence="6">
    <location>
        <begin position="284"/>
        <end position="295"/>
    </location>
</feature>
<dbReference type="PRINTS" id="PR00205">
    <property type="entry name" value="CADHERIN"/>
</dbReference>
<dbReference type="AlphaFoldDB" id="F7G729"/>
<evidence type="ECO:0000256" key="2">
    <source>
        <dbReference type="ARBA" id="ARBA00022737"/>
    </source>
</evidence>
<reference evidence="9" key="1">
    <citation type="submission" date="2025-08" db="UniProtKB">
        <authorList>
            <consortium name="Ensembl"/>
        </authorList>
    </citation>
    <scope>IDENTIFICATION</scope>
    <source>
        <strain evidence="9">Glennie</strain>
    </source>
</reference>
<dbReference type="InParanoid" id="F7G729"/>
<reference evidence="9" key="2">
    <citation type="submission" date="2025-09" db="UniProtKB">
        <authorList>
            <consortium name="Ensembl"/>
        </authorList>
    </citation>
    <scope>IDENTIFICATION</scope>
    <source>
        <strain evidence="9">Glennie</strain>
    </source>
</reference>
<feature type="region of interest" description="Disordered" evidence="6">
    <location>
        <begin position="283"/>
        <end position="302"/>
    </location>
</feature>
<keyword evidence="2" id="KW-0677">Repeat</keyword>
<evidence type="ECO:0000256" key="1">
    <source>
        <dbReference type="ARBA" id="ARBA00004370"/>
    </source>
</evidence>
<dbReference type="PROSITE" id="PS50268">
    <property type="entry name" value="CADHERIN_2"/>
    <property type="match status" value="5"/>
</dbReference>
<gene>
    <name evidence="9" type="primary">CDHR3</name>
</gene>
<dbReference type="SMART" id="SM00112">
    <property type="entry name" value="CA"/>
    <property type="match status" value="3"/>
</dbReference>
<dbReference type="HOGENOM" id="CLU_543545_0_0_1"/>
<feature type="region of interest" description="Disordered" evidence="6">
    <location>
        <begin position="703"/>
        <end position="827"/>
    </location>
</feature>
<dbReference type="PANTHER" id="PTHR24027:SF439">
    <property type="entry name" value="CADHERIN-RELATED FAMILY MEMBER 3"/>
    <property type="match status" value="1"/>
</dbReference>
<keyword evidence="10" id="KW-1185">Reference proteome</keyword>
<dbReference type="InterPro" id="IPR015919">
    <property type="entry name" value="Cadherin-like_sf"/>
</dbReference>
<feature type="compositionally biased region" description="Polar residues" evidence="6">
    <location>
        <begin position="783"/>
        <end position="793"/>
    </location>
</feature>
<dbReference type="Ensembl" id="ENSOANT00000030263.2">
    <property type="protein sequence ID" value="ENSOANP00000026461.2"/>
    <property type="gene ID" value="ENSOANG00000010306.4"/>
</dbReference>
<dbReference type="InterPro" id="IPR039808">
    <property type="entry name" value="Cadherin"/>
</dbReference>
<evidence type="ECO:0000256" key="3">
    <source>
        <dbReference type="ARBA" id="ARBA00022837"/>
    </source>
</evidence>
<evidence type="ECO:0000313" key="10">
    <source>
        <dbReference type="Proteomes" id="UP000002279"/>
    </source>
</evidence>
<feature type="transmembrane region" description="Helical" evidence="7">
    <location>
        <begin position="617"/>
        <end position="642"/>
    </location>
</feature>
<feature type="compositionally biased region" description="Low complexity" evidence="6">
    <location>
        <begin position="737"/>
        <end position="747"/>
    </location>
</feature>
<dbReference type="STRING" id="9258.ENSOANP00000026461"/>
<dbReference type="GO" id="GO:0007155">
    <property type="term" value="P:cell adhesion"/>
    <property type="evidence" value="ECO:0000318"/>
    <property type="project" value="GO_Central"/>
</dbReference>
<dbReference type="GO" id="GO:0005509">
    <property type="term" value="F:calcium ion binding"/>
    <property type="evidence" value="ECO:0007669"/>
    <property type="project" value="UniProtKB-UniRule"/>
</dbReference>
<keyword evidence="3 5" id="KW-0106">Calcium</keyword>
<feature type="compositionally biased region" description="Gly residues" evidence="6">
    <location>
        <begin position="748"/>
        <end position="766"/>
    </location>
</feature>
<evidence type="ECO:0000313" key="9">
    <source>
        <dbReference type="Ensembl" id="ENSOANP00000026461.2"/>
    </source>
</evidence>
<dbReference type="GO" id="GO:0007156">
    <property type="term" value="P:homophilic cell adhesion via plasma membrane adhesion molecules"/>
    <property type="evidence" value="ECO:0007669"/>
    <property type="project" value="InterPro"/>
</dbReference>
<dbReference type="Gene3D" id="2.60.40.60">
    <property type="entry name" value="Cadherins"/>
    <property type="match status" value="5"/>
</dbReference>
<feature type="compositionally biased region" description="Basic and acidic residues" evidence="6">
    <location>
        <begin position="718"/>
        <end position="729"/>
    </location>
</feature>
<evidence type="ECO:0000256" key="7">
    <source>
        <dbReference type="SAM" id="Phobius"/>
    </source>
</evidence>
<proteinExistence type="predicted"/>